<organism evidence="3 4">
    <name type="scientific">Rubricoccus marinus</name>
    <dbReference type="NCBI Taxonomy" id="716817"/>
    <lineage>
        <taxon>Bacteria</taxon>
        <taxon>Pseudomonadati</taxon>
        <taxon>Rhodothermota</taxon>
        <taxon>Rhodothermia</taxon>
        <taxon>Rhodothermales</taxon>
        <taxon>Rubricoccaceae</taxon>
        <taxon>Rubricoccus</taxon>
    </lineage>
</organism>
<evidence type="ECO:0000256" key="2">
    <source>
        <dbReference type="SAM" id="SignalP"/>
    </source>
</evidence>
<keyword evidence="4" id="KW-1185">Reference proteome</keyword>
<feature type="chain" id="PRO_5012378857" description="Secretion system C-terminal sorting domain-containing protein" evidence="2">
    <location>
        <begin position="23"/>
        <end position="968"/>
    </location>
</feature>
<dbReference type="InParanoid" id="A0A259TY88"/>
<dbReference type="Pfam" id="PF01839">
    <property type="entry name" value="FG-GAP"/>
    <property type="match status" value="2"/>
</dbReference>
<accession>A0A259TY88</accession>
<dbReference type="Gene3D" id="2.130.10.130">
    <property type="entry name" value="Integrin alpha, N-terminal"/>
    <property type="match status" value="4"/>
</dbReference>
<keyword evidence="1 2" id="KW-0732">Signal</keyword>
<evidence type="ECO:0000313" key="4">
    <source>
        <dbReference type="Proteomes" id="UP000216446"/>
    </source>
</evidence>
<evidence type="ECO:0000313" key="3">
    <source>
        <dbReference type="EMBL" id="OZC02656.1"/>
    </source>
</evidence>
<dbReference type="InterPro" id="IPR026444">
    <property type="entry name" value="Secre_tail"/>
</dbReference>
<dbReference type="PANTHER" id="PTHR13412:SF0">
    <property type="entry name" value="T-CELL IMMUNOMODULATORY PROTEIN"/>
    <property type="match status" value="1"/>
</dbReference>
<dbReference type="EMBL" id="MQWB01000001">
    <property type="protein sequence ID" value="OZC02656.1"/>
    <property type="molecule type" value="Genomic_DNA"/>
</dbReference>
<dbReference type="Proteomes" id="UP000216446">
    <property type="component" value="Unassembled WGS sequence"/>
</dbReference>
<gene>
    <name evidence="3" type="ORF">BSZ36_06510</name>
</gene>
<dbReference type="OrthoDB" id="9816120at2"/>
<proteinExistence type="predicted"/>
<dbReference type="NCBIfam" id="TIGR04183">
    <property type="entry name" value="Por_Secre_tail"/>
    <property type="match status" value="1"/>
</dbReference>
<dbReference type="RefSeq" id="WP_094547121.1">
    <property type="nucleotide sequence ID" value="NZ_MQWB01000001.1"/>
</dbReference>
<dbReference type="InterPro" id="IPR013517">
    <property type="entry name" value="FG-GAP"/>
</dbReference>
<dbReference type="InterPro" id="IPR028994">
    <property type="entry name" value="Integrin_alpha_N"/>
</dbReference>
<evidence type="ECO:0008006" key="5">
    <source>
        <dbReference type="Google" id="ProtNLM"/>
    </source>
</evidence>
<dbReference type="AlphaFoldDB" id="A0A259TY88"/>
<protein>
    <recommendedName>
        <fullName evidence="5">Secretion system C-terminal sorting domain-containing protein</fullName>
    </recommendedName>
</protein>
<sequence>MTSRIRLAATLLLALATGAANAQPALPEVLPSETLRLASGDLPPGFDLIRFYPTGTRLAAGDINGDGRADVVYTATDVPDASTADLSDRIDQTVVYFGPAADYTPGQVVSVRLQPVGDVTGDGFSDAFSVPQRGEPSRIYRGSPDGYVEGRLLTDNGKPVVLDALTSSVRTAGFGDMDGDGLADLATVQFGSRDTLTVVLGVGNVKKVPLGGEGRYDRRSVSLADIDGDDRDDVIFYERRLSPVTAQDPLVVRAASLGPDGVATVRTLLEVPRPIFTNYLVFPTDADADGDIDLLVVRDFSPGLYQPALYLQESGSFDPLPYEAPGYYPAGDVDGDGVEDGAIENGGGADISAIGFGPLRFDVENRSARFASVDPVFPPGVPEPYVVRSYLQSFSTPVGDVDGDGRDDIVLDAELRREESLAGFGRVTISSDGSSLSSSIAYLEGDGIPASDVRYAAGLGDVNGDGVDDFAVVHRATSYRTDPRVEVFMGGNPFPSTATTTLRLDSRFSTDGPAAVPLEPERVVAGDVDGDGERDIAVAYPHAFRDQQYLGGIAIWLGGASLGSEPDWSYLCTSLEQPTCEGQGRGAGIVTAAVGDANGDGVDDLFFGGSGKLMVLLGGEALPSSDTPLPEDRTDVFELSPSAIPFRLDVPGDVDQDGFADAVVCQLQNERCNVVFGAVGGFADERSVLRLTPAPGFNPGISLSHADVNGDGASDIITANALGSGSSPTLDVYYGGPSFDAELDVRSDVLGEVGIVGANGSSFLFYGEITALPDLDNDGDAEILIGGGDGRAYSEQRDAFVVLGGTFEPSARLVGPNPSRSLGVNNNNTTSAQHSAVGDFNGDGIMDAILVQGDDDNDAPESDRLYFYSLEDVVVSNESAALGNGLDLRVGPNPVGSEASVQIVLTAPEAVTVEVFDALGRRLLASTQELAAGTHRLPLDARTLASGVHVVRVQAGEERASQRITVVR</sequence>
<dbReference type="InterPro" id="IPR024881">
    <property type="entry name" value="Tip"/>
</dbReference>
<feature type="signal peptide" evidence="2">
    <location>
        <begin position="1"/>
        <end position="22"/>
    </location>
</feature>
<name>A0A259TY88_9BACT</name>
<evidence type="ECO:0000256" key="1">
    <source>
        <dbReference type="ARBA" id="ARBA00022729"/>
    </source>
</evidence>
<reference evidence="3 4" key="1">
    <citation type="submission" date="2016-11" db="EMBL/GenBank/DDBJ databases">
        <title>Study of marine rhodopsin-containing bacteria.</title>
        <authorList>
            <person name="Yoshizawa S."/>
            <person name="Kumagai Y."/>
            <person name="Kogure K."/>
        </authorList>
    </citation>
    <scope>NUCLEOTIDE SEQUENCE [LARGE SCALE GENOMIC DNA]</scope>
    <source>
        <strain evidence="3 4">SG-29</strain>
    </source>
</reference>
<dbReference type="PANTHER" id="PTHR13412">
    <property type="entry name" value="T-CELL IMMUNOMODULATORY PROTEIN HOMOLOG"/>
    <property type="match status" value="1"/>
</dbReference>
<dbReference type="SUPFAM" id="SSF69318">
    <property type="entry name" value="Integrin alpha N-terminal domain"/>
    <property type="match status" value="3"/>
</dbReference>
<comment type="caution">
    <text evidence="3">The sequence shown here is derived from an EMBL/GenBank/DDBJ whole genome shotgun (WGS) entry which is preliminary data.</text>
</comment>